<name>A0A3N0BQW8_9SPHI</name>
<accession>A0A3N0BQW8</accession>
<reference evidence="9 10" key="1">
    <citation type="submission" date="2018-10" db="EMBL/GenBank/DDBJ databases">
        <title>Genome sequencing of Pedobacter jejuensis TNB23.</title>
        <authorList>
            <person name="Cho Y.-J."/>
            <person name="Cho A."/>
            <person name="Kim O.-S."/>
        </authorList>
    </citation>
    <scope>NUCLEOTIDE SEQUENCE [LARGE SCALE GENOMIC DNA]</scope>
    <source>
        <strain evidence="9 10">TNB23</strain>
    </source>
</reference>
<comment type="caution">
    <text evidence="9">The sequence shown here is derived from an EMBL/GenBank/DDBJ whole genome shotgun (WGS) entry which is preliminary data.</text>
</comment>
<dbReference type="SUPFAM" id="SSF56935">
    <property type="entry name" value="Porins"/>
    <property type="match status" value="1"/>
</dbReference>
<dbReference type="InterPro" id="IPR011662">
    <property type="entry name" value="Secretin/TonB_short_N"/>
</dbReference>
<comment type="similarity">
    <text evidence="7">Belongs to the TonB-dependent receptor family.</text>
</comment>
<organism evidence="9 10">
    <name type="scientific">Pedobacter jejuensis</name>
    <dbReference type="NCBI Taxonomy" id="1268550"/>
    <lineage>
        <taxon>Bacteria</taxon>
        <taxon>Pseudomonadati</taxon>
        <taxon>Bacteroidota</taxon>
        <taxon>Sphingobacteriia</taxon>
        <taxon>Sphingobacteriales</taxon>
        <taxon>Sphingobacteriaceae</taxon>
        <taxon>Pedobacter</taxon>
    </lineage>
</organism>
<dbReference type="NCBIfam" id="TIGR04057">
    <property type="entry name" value="SusC_RagA_signa"/>
    <property type="match status" value="1"/>
</dbReference>
<sequence>MNFSAIIKGMPKGWPPPKIFLIMKLITLIIIITLVQASAKGYGQKITLNETNATLEKVLKLVEKQSGFVFFYDAEDVKQVVNVHVKNASLEDALAVCLKNVALTYKIAEKTIFLQRMKSAVNQKKNPLAMNELIDVHGKVIDEKGVPLPGVTVTVKATGRTVITATNGEFNLIGVDENADVLFSFIGYKTVSVKARRELSTIQLQASVSTLDNVQVIGYGTTTKRLTTGSIATIKSEDIEKQPVSNPVLTLAGRMAGVQVTEGSGISGGNFRIIIQGQNTINAGVLPLYIIDGVPFGGQPIESTAGASTSAPPIVGGLGLSPLNTLSPNDIESISILKDADATAIYGSRAANGVVLITTKKGRSGKTKLDVDVYSGISEISRMLPMLNAEQYLSIRNQAFKNDGITPTTANAADLTQFNSGSDNNFQEIFFGNTGHFTNVNATLSGGNELTQFLVSANVRHEGSILPGNSGDDRAEIRYNLQHHTADNKFFFNTAVSFTKDNNNIVPLYINQIYALPPNLPLYNSSGKLAWYTGYNNPEAALKNVYSVKTNNLLANATVGYNILPGFSFKTDLGYNRIGVNSITASLIAAQNPANAASATGEVTKISTTNELIVIEPQLNYARNFGKGKLEALLGGTYQNANNEQDLFLLGAFRNDALYNDLGSITPLINANGLVKTRYASVFSRLNFNWDNKYIISGSYRRDGSSRFSPGNRFGNFGSVGAAWIFSEEDFIKNHLSWLSFGKLRSSYGSIGNDQINDYGYAQLYQSGFTSYNGQTGLSPSSIVNDGNYTWEVTKKFNLAIDLGLLKDRISISGNFFRNTTSNLLVYNVPVASQAGFDGYTGNLPGTLVQNRGFEFELNTSNISSKRFTWKTSANLTIARNKLLAYPGLSTAYYSTGYFSQGYAIGQSLNLLSGYQYTGMVDGIPKVADLNGDGFISPGLAINQKGDFDILGTKDPKFYGGLNNSISFDRFQLDFLFQFVKQKAYNIYSYLNTFGFPAPGGNYNLPEDILKYNLSYSTLASSDAAQAYNNYFKLSSATVSDASFIRLKNVSLTYKFPQGIKEIGVKNLSIYLRGQNLWTKTKYVGFDPETQGTGIPPLKLHTLGLQASF</sequence>
<dbReference type="SMART" id="SM00965">
    <property type="entry name" value="STN"/>
    <property type="match status" value="1"/>
</dbReference>
<keyword evidence="10" id="KW-1185">Reference proteome</keyword>
<dbReference type="Gene3D" id="2.170.130.10">
    <property type="entry name" value="TonB-dependent receptor, plug domain"/>
    <property type="match status" value="1"/>
</dbReference>
<keyword evidence="5 7" id="KW-0472">Membrane</keyword>
<dbReference type="NCBIfam" id="TIGR04056">
    <property type="entry name" value="OMP_RagA_SusC"/>
    <property type="match status" value="1"/>
</dbReference>
<dbReference type="Gene3D" id="2.60.40.1120">
    <property type="entry name" value="Carboxypeptidase-like, regulatory domain"/>
    <property type="match status" value="1"/>
</dbReference>
<dbReference type="InterPro" id="IPR039426">
    <property type="entry name" value="TonB-dep_rcpt-like"/>
</dbReference>
<dbReference type="InterPro" id="IPR023996">
    <property type="entry name" value="TonB-dep_OMP_SusC/RagA"/>
</dbReference>
<dbReference type="OrthoDB" id="9768177at2"/>
<keyword evidence="6 7" id="KW-0998">Cell outer membrane</keyword>
<keyword evidence="4 7" id="KW-0812">Transmembrane</keyword>
<dbReference type="Pfam" id="PF07660">
    <property type="entry name" value="STN"/>
    <property type="match status" value="1"/>
</dbReference>
<evidence type="ECO:0000256" key="7">
    <source>
        <dbReference type="PROSITE-ProRule" id="PRU01360"/>
    </source>
</evidence>
<dbReference type="InterPro" id="IPR008969">
    <property type="entry name" value="CarboxyPept-like_regulatory"/>
</dbReference>
<dbReference type="EMBL" id="RBEE01000042">
    <property type="protein sequence ID" value="RNL51180.1"/>
    <property type="molecule type" value="Genomic_DNA"/>
</dbReference>
<keyword evidence="3 7" id="KW-1134">Transmembrane beta strand</keyword>
<dbReference type="InterPro" id="IPR037066">
    <property type="entry name" value="Plug_dom_sf"/>
</dbReference>
<dbReference type="Pfam" id="PF13715">
    <property type="entry name" value="CarbopepD_reg_2"/>
    <property type="match status" value="1"/>
</dbReference>
<comment type="subcellular location">
    <subcellularLocation>
        <location evidence="1 7">Cell outer membrane</location>
        <topology evidence="1 7">Multi-pass membrane protein</topology>
    </subcellularLocation>
</comment>
<gene>
    <name evidence="9" type="ORF">D7004_15795</name>
</gene>
<dbReference type="Gene3D" id="2.40.170.20">
    <property type="entry name" value="TonB-dependent receptor, beta-barrel domain"/>
    <property type="match status" value="1"/>
</dbReference>
<evidence type="ECO:0000256" key="2">
    <source>
        <dbReference type="ARBA" id="ARBA00022448"/>
    </source>
</evidence>
<evidence type="ECO:0000259" key="8">
    <source>
        <dbReference type="SMART" id="SM00965"/>
    </source>
</evidence>
<keyword evidence="2 7" id="KW-0813">Transport</keyword>
<dbReference type="InterPro" id="IPR012910">
    <property type="entry name" value="Plug_dom"/>
</dbReference>
<dbReference type="InterPro" id="IPR036942">
    <property type="entry name" value="Beta-barrel_TonB_sf"/>
</dbReference>
<evidence type="ECO:0000313" key="9">
    <source>
        <dbReference type="EMBL" id="RNL51180.1"/>
    </source>
</evidence>
<dbReference type="Pfam" id="PF07715">
    <property type="entry name" value="Plug"/>
    <property type="match status" value="1"/>
</dbReference>
<dbReference type="InterPro" id="IPR023997">
    <property type="entry name" value="TonB-dep_OMP_SusC/RagA_CS"/>
</dbReference>
<dbReference type="AlphaFoldDB" id="A0A3N0BQW8"/>
<proteinExistence type="inferred from homology"/>
<dbReference type="PROSITE" id="PS52016">
    <property type="entry name" value="TONB_DEPENDENT_REC_3"/>
    <property type="match status" value="1"/>
</dbReference>
<evidence type="ECO:0000313" key="10">
    <source>
        <dbReference type="Proteomes" id="UP000274046"/>
    </source>
</evidence>
<evidence type="ECO:0000256" key="5">
    <source>
        <dbReference type="ARBA" id="ARBA00023136"/>
    </source>
</evidence>
<evidence type="ECO:0000256" key="4">
    <source>
        <dbReference type="ARBA" id="ARBA00022692"/>
    </source>
</evidence>
<evidence type="ECO:0000256" key="6">
    <source>
        <dbReference type="ARBA" id="ARBA00023237"/>
    </source>
</evidence>
<protein>
    <submittedName>
        <fullName evidence="9">SusC/RagA family TonB-linked outer membrane protein</fullName>
    </submittedName>
</protein>
<evidence type="ECO:0000256" key="1">
    <source>
        <dbReference type="ARBA" id="ARBA00004571"/>
    </source>
</evidence>
<evidence type="ECO:0000256" key="3">
    <source>
        <dbReference type="ARBA" id="ARBA00022452"/>
    </source>
</evidence>
<dbReference type="Proteomes" id="UP000274046">
    <property type="component" value="Unassembled WGS sequence"/>
</dbReference>
<dbReference type="GO" id="GO:0009279">
    <property type="term" value="C:cell outer membrane"/>
    <property type="evidence" value="ECO:0007669"/>
    <property type="project" value="UniProtKB-SubCell"/>
</dbReference>
<dbReference type="SUPFAM" id="SSF49464">
    <property type="entry name" value="Carboxypeptidase regulatory domain-like"/>
    <property type="match status" value="1"/>
</dbReference>
<feature type="domain" description="Secretin/TonB short N-terminal" evidence="8">
    <location>
        <begin position="68"/>
        <end position="117"/>
    </location>
</feature>